<protein>
    <submittedName>
        <fullName evidence="1">BadM/Rrf2 family transcriptional regulator</fullName>
    </submittedName>
</protein>
<gene>
    <name evidence="1" type="ORF">LV84_03993</name>
</gene>
<organism evidence="1 2">
    <name type="scientific">Algoriphagus ratkowskyi</name>
    <dbReference type="NCBI Taxonomy" id="57028"/>
    <lineage>
        <taxon>Bacteria</taxon>
        <taxon>Pseudomonadati</taxon>
        <taxon>Bacteroidota</taxon>
        <taxon>Cytophagia</taxon>
        <taxon>Cytophagales</taxon>
        <taxon>Cyclobacteriaceae</taxon>
        <taxon>Algoriphagus</taxon>
    </lineage>
</organism>
<dbReference type="GO" id="GO:0005829">
    <property type="term" value="C:cytosol"/>
    <property type="evidence" value="ECO:0007669"/>
    <property type="project" value="TreeGrafter"/>
</dbReference>
<dbReference type="PANTHER" id="PTHR33221:SF15">
    <property type="entry name" value="HTH-TYPE TRANSCRIPTIONAL REGULATOR YWGB-RELATED"/>
    <property type="match status" value="1"/>
</dbReference>
<sequence length="151" mass="16824">MTHQKQSMFSKSCEYGIKAMIYIASQSMLDRRVKIGEVVEHIDSPVAFTAKIVGALVKENVVQSVTGPYGGFYIDKHRMSQIMMIDIVTAIDGDSIFNGCGLGLKECDNEQPCPMHYKFVKIRADLKRMLNSTSILELAQGLESGKSILMR</sequence>
<dbReference type="InterPro" id="IPR036388">
    <property type="entry name" value="WH-like_DNA-bd_sf"/>
</dbReference>
<accession>A0A2W7QRS4</accession>
<dbReference type="Gene3D" id="1.10.10.10">
    <property type="entry name" value="Winged helix-like DNA-binding domain superfamily/Winged helix DNA-binding domain"/>
    <property type="match status" value="1"/>
</dbReference>
<name>A0A2W7QRS4_9BACT</name>
<evidence type="ECO:0000313" key="1">
    <source>
        <dbReference type="EMBL" id="PZX50681.1"/>
    </source>
</evidence>
<comment type="caution">
    <text evidence="1">The sequence shown here is derived from an EMBL/GenBank/DDBJ whole genome shotgun (WGS) entry which is preliminary data.</text>
</comment>
<dbReference type="Pfam" id="PF02082">
    <property type="entry name" value="Rrf2"/>
    <property type="match status" value="1"/>
</dbReference>
<dbReference type="InterPro" id="IPR036390">
    <property type="entry name" value="WH_DNA-bd_sf"/>
</dbReference>
<evidence type="ECO:0000313" key="2">
    <source>
        <dbReference type="Proteomes" id="UP000249115"/>
    </source>
</evidence>
<dbReference type="GO" id="GO:0003700">
    <property type="term" value="F:DNA-binding transcription factor activity"/>
    <property type="evidence" value="ECO:0007669"/>
    <property type="project" value="TreeGrafter"/>
</dbReference>
<proteinExistence type="predicted"/>
<dbReference type="NCBIfam" id="TIGR00738">
    <property type="entry name" value="rrf2_super"/>
    <property type="match status" value="1"/>
</dbReference>
<dbReference type="SUPFAM" id="SSF46785">
    <property type="entry name" value="Winged helix' DNA-binding domain"/>
    <property type="match status" value="1"/>
</dbReference>
<dbReference type="PANTHER" id="PTHR33221">
    <property type="entry name" value="WINGED HELIX-TURN-HELIX TRANSCRIPTIONAL REGULATOR, RRF2 FAMILY"/>
    <property type="match status" value="1"/>
</dbReference>
<dbReference type="AlphaFoldDB" id="A0A2W7QRS4"/>
<dbReference type="InterPro" id="IPR000944">
    <property type="entry name" value="Tscrpt_reg_Rrf2"/>
</dbReference>
<dbReference type="Proteomes" id="UP000249115">
    <property type="component" value="Unassembled WGS sequence"/>
</dbReference>
<reference evidence="1 2" key="1">
    <citation type="submission" date="2018-06" db="EMBL/GenBank/DDBJ databases">
        <title>Genomic Encyclopedia of Archaeal and Bacterial Type Strains, Phase II (KMG-II): from individual species to whole genera.</title>
        <authorList>
            <person name="Goeker M."/>
        </authorList>
    </citation>
    <scope>NUCLEOTIDE SEQUENCE [LARGE SCALE GENOMIC DNA]</scope>
    <source>
        <strain evidence="1 2">DSM 22686</strain>
    </source>
</reference>
<dbReference type="EMBL" id="QKZU01000022">
    <property type="protein sequence ID" value="PZX50681.1"/>
    <property type="molecule type" value="Genomic_DNA"/>
</dbReference>
<dbReference type="PROSITE" id="PS51197">
    <property type="entry name" value="HTH_RRF2_2"/>
    <property type="match status" value="1"/>
</dbReference>